<keyword evidence="7" id="KW-1185">Reference proteome</keyword>
<accession>A0A3M8SXN6</accession>
<dbReference type="EMBL" id="RIBZ01000844">
    <property type="protein sequence ID" value="RNF84004.1"/>
    <property type="molecule type" value="Genomic_DNA"/>
</dbReference>
<keyword evidence="4" id="KW-0057">Aromatic amino acid biosynthesis</keyword>
<dbReference type="InterPro" id="IPR013785">
    <property type="entry name" value="Aldolase_TIM"/>
</dbReference>
<name>A0A3M8SXN6_9ACTN</name>
<feature type="binding site" evidence="3">
    <location>
        <position position="74"/>
    </location>
    <ligand>
        <name>Mn(2+)</name>
        <dbReference type="ChEBI" id="CHEBI:29035"/>
    </ligand>
</feature>
<feature type="binding site" evidence="3">
    <location>
        <position position="428"/>
    </location>
    <ligand>
        <name>Mn(2+)</name>
        <dbReference type="ChEBI" id="CHEBI:29035"/>
    </ligand>
</feature>
<organism evidence="6 7">
    <name type="scientific">Streptomyces botrytidirepellens</name>
    <dbReference type="NCBI Taxonomy" id="2486417"/>
    <lineage>
        <taxon>Bacteria</taxon>
        <taxon>Bacillati</taxon>
        <taxon>Actinomycetota</taxon>
        <taxon>Actinomycetes</taxon>
        <taxon>Kitasatosporales</taxon>
        <taxon>Streptomycetaceae</taxon>
        <taxon>Streptomyces</taxon>
    </lineage>
</organism>
<comment type="similarity">
    <text evidence="1 4">Belongs to the class-II DAHP synthase family.</text>
</comment>
<comment type="cofactor">
    <cofactor evidence="3">
        <name>Mn(2+)</name>
        <dbReference type="ChEBI" id="CHEBI:29035"/>
    </cofactor>
    <cofactor evidence="3">
        <name>Co(2+)</name>
        <dbReference type="ChEBI" id="CHEBI:48828"/>
    </cofactor>
    <cofactor evidence="3">
        <name>Cd(2+)</name>
        <dbReference type="ChEBI" id="CHEBI:48775"/>
    </cofactor>
    <text evidence="3">Binds 1 divalent cation per subunit. The enzyme is active with manganese, cobalt or cadmium ions.</text>
</comment>
<dbReference type="Pfam" id="PF01474">
    <property type="entry name" value="DAHP_synth_2"/>
    <property type="match status" value="1"/>
</dbReference>
<keyword evidence="3" id="KW-0464">Manganese</keyword>
<dbReference type="GO" id="GO:0009423">
    <property type="term" value="P:chorismate biosynthetic process"/>
    <property type="evidence" value="ECO:0007669"/>
    <property type="project" value="UniProtKB-UniPathway"/>
</dbReference>
<feature type="region of interest" description="Disordered" evidence="5">
    <location>
        <begin position="1"/>
        <end position="28"/>
    </location>
</feature>
<keyword evidence="3" id="KW-0170">Cobalt</keyword>
<dbReference type="NCBIfam" id="TIGR01358">
    <property type="entry name" value="DAHP_synth_II"/>
    <property type="match status" value="1"/>
</dbReference>
<dbReference type="Gene3D" id="3.20.20.70">
    <property type="entry name" value="Aldolase class I"/>
    <property type="match status" value="1"/>
</dbReference>
<protein>
    <recommendedName>
        <fullName evidence="4">Phospho-2-dehydro-3-deoxyheptonate aldolase</fullName>
        <ecNumber evidence="4">2.5.1.54</ecNumber>
    </recommendedName>
</protein>
<feature type="binding site" evidence="3">
    <location>
        <position position="293"/>
    </location>
    <ligand>
        <name>phosphoenolpyruvate</name>
        <dbReference type="ChEBI" id="CHEBI:58702"/>
    </ligand>
</feature>
<feature type="binding site" evidence="3">
    <location>
        <position position="113"/>
    </location>
    <ligand>
        <name>phosphoenolpyruvate</name>
        <dbReference type="ChEBI" id="CHEBI:58702"/>
    </ligand>
</feature>
<dbReference type="UniPathway" id="UPA00053">
    <property type="reaction ID" value="UER00084"/>
</dbReference>
<dbReference type="GO" id="GO:0003849">
    <property type="term" value="F:3-deoxy-7-phosphoheptulonate synthase activity"/>
    <property type="evidence" value="ECO:0007669"/>
    <property type="project" value="UniProtKB-EC"/>
</dbReference>
<evidence type="ECO:0000256" key="1">
    <source>
        <dbReference type="ARBA" id="ARBA00008911"/>
    </source>
</evidence>
<dbReference type="PANTHER" id="PTHR21337">
    <property type="entry name" value="PHOSPHO-2-DEHYDRO-3-DEOXYHEPTONATE ALDOLASE 1, 2"/>
    <property type="match status" value="1"/>
</dbReference>
<feature type="binding site" evidence="3">
    <location>
        <begin position="270"/>
        <end position="271"/>
    </location>
    <ligand>
        <name>phosphoenolpyruvate</name>
        <dbReference type="ChEBI" id="CHEBI:58702"/>
    </ligand>
</feature>
<evidence type="ECO:0000313" key="7">
    <source>
        <dbReference type="Proteomes" id="UP000275401"/>
    </source>
</evidence>
<dbReference type="InterPro" id="IPR002480">
    <property type="entry name" value="DAHP_synth_2"/>
</dbReference>
<dbReference type="RefSeq" id="WP_123107794.1">
    <property type="nucleotide sequence ID" value="NZ_RIBZ01000844.1"/>
</dbReference>
<feature type="binding site" evidence="3">
    <location>
        <position position="356"/>
    </location>
    <ligand>
        <name>Mn(2+)</name>
        <dbReference type="ChEBI" id="CHEBI:29035"/>
    </ligand>
</feature>
<dbReference type="EC" id="2.5.1.54" evidence="4"/>
<comment type="pathway">
    <text evidence="4">Metabolic intermediate biosynthesis; chorismate biosynthesis; chorismate from D-erythrose 4-phosphate and phosphoenolpyruvate: step 1/7.</text>
</comment>
<proteinExistence type="inferred from homology"/>
<evidence type="ECO:0000256" key="2">
    <source>
        <dbReference type="ARBA" id="ARBA00022679"/>
    </source>
</evidence>
<dbReference type="AlphaFoldDB" id="A0A3M8SXN6"/>
<dbReference type="GO" id="GO:0008652">
    <property type="term" value="P:amino acid biosynthetic process"/>
    <property type="evidence" value="ECO:0007669"/>
    <property type="project" value="UniProtKB-KW"/>
</dbReference>
<evidence type="ECO:0000313" key="6">
    <source>
        <dbReference type="EMBL" id="RNF84004.1"/>
    </source>
</evidence>
<keyword evidence="4" id="KW-0028">Amino-acid biosynthesis</keyword>
<keyword evidence="2 4" id="KW-0808">Transferase</keyword>
<evidence type="ECO:0000256" key="5">
    <source>
        <dbReference type="SAM" id="MobiDB-lite"/>
    </source>
</evidence>
<feature type="binding site" evidence="3">
    <location>
        <position position="398"/>
    </location>
    <ligand>
        <name>Mn(2+)</name>
        <dbReference type="ChEBI" id="CHEBI:29035"/>
    </ligand>
</feature>
<comment type="caution">
    <text evidence="6">The sequence shown here is derived from an EMBL/GenBank/DDBJ whole genome shotgun (WGS) entry which is preliminary data.</text>
</comment>
<comment type="catalytic activity">
    <reaction evidence="4">
        <text>D-erythrose 4-phosphate + phosphoenolpyruvate + H2O = 7-phospho-2-dehydro-3-deoxy-D-arabino-heptonate + phosphate</text>
        <dbReference type="Rhea" id="RHEA:14717"/>
        <dbReference type="ChEBI" id="CHEBI:15377"/>
        <dbReference type="ChEBI" id="CHEBI:16897"/>
        <dbReference type="ChEBI" id="CHEBI:43474"/>
        <dbReference type="ChEBI" id="CHEBI:58394"/>
        <dbReference type="ChEBI" id="CHEBI:58702"/>
        <dbReference type="EC" id="2.5.1.54"/>
    </reaction>
</comment>
<feature type="binding site" evidence="3">
    <location>
        <position position="324"/>
    </location>
    <ligand>
        <name>phosphoenolpyruvate</name>
        <dbReference type="ChEBI" id="CHEBI:58702"/>
    </ligand>
</feature>
<dbReference type="SUPFAM" id="SSF51569">
    <property type="entry name" value="Aldolase"/>
    <property type="match status" value="1"/>
</dbReference>
<dbReference type="GO" id="GO:0009073">
    <property type="term" value="P:aromatic amino acid family biosynthetic process"/>
    <property type="evidence" value="ECO:0007669"/>
    <property type="project" value="UniProtKB-KW"/>
</dbReference>
<dbReference type="Proteomes" id="UP000275401">
    <property type="component" value="Unassembled WGS sequence"/>
</dbReference>
<evidence type="ECO:0000256" key="4">
    <source>
        <dbReference type="RuleBase" id="RU363071"/>
    </source>
</evidence>
<sequence>MTSEGAPGSHGAQTRKVPPADQQPDWPDPIHLRDVTDQLARAVPLVFAAECDALRSRLAAVAKGEALLLQGGDCAETFAGATQESVDGKLRTLLQMAVVLTHGASMPVVKVGRMAGQFAKPRSQPFERRGDTTLPVYRGDAVNGPGFTVRERTPDPDRMLRMYETSATTLNLVRALTAGGFADLARVHEWNRAFVAASPSGQRYERLADEIERALAFVRACGGETGRLATAEFYVSHEGLLLDYERALTRTDPATGKRYATSSHLLWIGERTRRPEGPHIEYFAGISNPIAVKLGPGATADTVLRYVDRLDPDREPGRLTFVVRMGAERVRDLLPLLVEKVASEEAPVAWVCDPMHGNTFVTESGHKTRHFDAVADGLRGFMEVHHALGTHPGGVHLELTGDDVTECLGGSSAVGQDALPQRYETACDPRLNHSQALDLAFLLAEWYRSRRPG</sequence>
<evidence type="ECO:0000256" key="3">
    <source>
        <dbReference type="PIRSR" id="PIRSR602480-1"/>
    </source>
</evidence>
<gene>
    <name evidence="6" type="ORF">EEJ42_44315</name>
</gene>
<dbReference type="PANTHER" id="PTHR21337:SF0">
    <property type="entry name" value="PHOSPHO-2-DEHYDRO-3-DEOXYHEPTONATE ALDOLASE"/>
    <property type="match status" value="1"/>
</dbReference>
<keyword evidence="3" id="KW-0104">Cadmium</keyword>
<reference evidence="6 7" key="1">
    <citation type="submission" date="2018-11" db="EMBL/GenBank/DDBJ databases">
        <title>The Potential of Streptomyces as Biocontrol Agents against the Tomato grey mould, Botrytis cinerea (Gray mold) Frontiers in Microbiology.</title>
        <authorList>
            <person name="Li D."/>
        </authorList>
    </citation>
    <scope>NUCLEOTIDE SEQUENCE [LARGE SCALE GENOMIC DNA]</scope>
    <source>
        <strain evidence="6 7">NEAU-LD23</strain>
    </source>
</reference>